<dbReference type="InterPro" id="IPR004839">
    <property type="entry name" value="Aminotransferase_I/II_large"/>
</dbReference>
<dbReference type="Gene3D" id="3.40.640.10">
    <property type="entry name" value="Type I PLP-dependent aspartate aminotransferase-like (Major domain)"/>
    <property type="match status" value="1"/>
</dbReference>
<protein>
    <submittedName>
        <fullName evidence="7">Aminotransferase class I/II-fold pyridoxal phosphate-dependent enzyme</fullName>
    </submittedName>
</protein>
<dbReference type="AlphaFoldDB" id="A0A5R9FJT9"/>
<comment type="similarity">
    <text evidence="2">Belongs to the class-I pyridoxal-phosphate-dependent aminotransferase family.</text>
</comment>
<dbReference type="GO" id="GO:0030170">
    <property type="term" value="F:pyridoxal phosphate binding"/>
    <property type="evidence" value="ECO:0007669"/>
    <property type="project" value="InterPro"/>
</dbReference>
<evidence type="ECO:0000256" key="4">
    <source>
        <dbReference type="ARBA" id="ARBA00022679"/>
    </source>
</evidence>
<organism evidence="7 8">
    <name type="scientific">Streptomyces montanus</name>
    <dbReference type="NCBI Taxonomy" id="2580423"/>
    <lineage>
        <taxon>Bacteria</taxon>
        <taxon>Bacillati</taxon>
        <taxon>Actinomycetota</taxon>
        <taxon>Actinomycetes</taxon>
        <taxon>Kitasatosporales</taxon>
        <taxon>Streptomycetaceae</taxon>
        <taxon>Streptomyces</taxon>
    </lineage>
</organism>
<evidence type="ECO:0000313" key="8">
    <source>
        <dbReference type="Proteomes" id="UP000305906"/>
    </source>
</evidence>
<evidence type="ECO:0000256" key="5">
    <source>
        <dbReference type="ARBA" id="ARBA00022898"/>
    </source>
</evidence>
<evidence type="ECO:0000256" key="3">
    <source>
        <dbReference type="ARBA" id="ARBA00022576"/>
    </source>
</evidence>
<evidence type="ECO:0000313" key="7">
    <source>
        <dbReference type="EMBL" id="TLS42340.1"/>
    </source>
</evidence>
<dbReference type="InterPro" id="IPR050596">
    <property type="entry name" value="AspAT/PAT-like"/>
</dbReference>
<dbReference type="CDD" id="cd00609">
    <property type="entry name" value="AAT_like"/>
    <property type="match status" value="1"/>
</dbReference>
<reference evidence="7 8" key="1">
    <citation type="submission" date="2019-05" db="EMBL/GenBank/DDBJ databases">
        <title>Streptomyces sp. NEAU-C151, a novel actinomycete isolated from soil.</title>
        <authorList>
            <person name="Han L."/>
            <person name="Jiang H."/>
        </authorList>
    </citation>
    <scope>NUCLEOTIDE SEQUENCE [LARGE SCALE GENOMIC DNA]</scope>
    <source>
        <strain evidence="7 8">NEAU-C151</strain>
    </source>
</reference>
<dbReference type="InterPro" id="IPR015421">
    <property type="entry name" value="PyrdxlP-dep_Trfase_major"/>
</dbReference>
<sequence>MQKGTGRIVPSFRPSDAVIRVEETSLRVQQPQSRGDLISLAMGEPDVPTPRQVRASLAAAVEDGYTHYAPQLGDPELRAVLAEKTGIDDILITHGGSGGLSAAILAIVNPGDKVVVPDPTYSLYADLVHMAGGTCVHVPVGDDLHWDPEALADALTDAKLFVYCNPCNPTGVVHTAKELQVLGELLAGTGTLVLADEAYSDLVHTGEPFVSALDLPVLAERTIYCQTFSKAYAMTGWRIGYLAGPAEVIAAAARVHNTANNVMNSAVQRAALTAVRECDEDVRAMAEDYGHRRDLMLHALADVPGIHFAEPEGAFYVFPSYDIDLPSVQVVAALREHGVAVRPGSEFGARGEGHLRLSYAASPESITEGVRRLARGLSALS</sequence>
<evidence type="ECO:0000259" key="6">
    <source>
        <dbReference type="Pfam" id="PF00155"/>
    </source>
</evidence>
<accession>A0A5R9FJT9</accession>
<dbReference type="EMBL" id="VBZC01000042">
    <property type="protein sequence ID" value="TLS42340.1"/>
    <property type="molecule type" value="Genomic_DNA"/>
</dbReference>
<dbReference type="GO" id="GO:0006520">
    <property type="term" value="P:amino acid metabolic process"/>
    <property type="evidence" value="ECO:0007669"/>
    <property type="project" value="InterPro"/>
</dbReference>
<dbReference type="InterPro" id="IPR015424">
    <property type="entry name" value="PyrdxlP-dep_Trfase"/>
</dbReference>
<keyword evidence="5" id="KW-0663">Pyridoxal phosphate</keyword>
<comment type="caution">
    <text evidence="7">The sequence shown here is derived from an EMBL/GenBank/DDBJ whole genome shotgun (WGS) entry which is preliminary data.</text>
</comment>
<dbReference type="Proteomes" id="UP000305906">
    <property type="component" value="Unassembled WGS sequence"/>
</dbReference>
<dbReference type="GO" id="GO:0008483">
    <property type="term" value="F:transaminase activity"/>
    <property type="evidence" value="ECO:0007669"/>
    <property type="project" value="UniProtKB-KW"/>
</dbReference>
<name>A0A5R9FJT9_9ACTN</name>
<dbReference type="PANTHER" id="PTHR46383:SF1">
    <property type="entry name" value="ASPARTATE AMINOTRANSFERASE"/>
    <property type="match status" value="1"/>
</dbReference>
<dbReference type="SUPFAM" id="SSF53383">
    <property type="entry name" value="PLP-dependent transferases"/>
    <property type="match status" value="1"/>
</dbReference>
<proteinExistence type="inferred from homology"/>
<dbReference type="Pfam" id="PF00155">
    <property type="entry name" value="Aminotran_1_2"/>
    <property type="match status" value="1"/>
</dbReference>
<keyword evidence="3 7" id="KW-0032">Aminotransferase</keyword>
<comment type="cofactor">
    <cofactor evidence="1">
        <name>pyridoxal 5'-phosphate</name>
        <dbReference type="ChEBI" id="CHEBI:597326"/>
    </cofactor>
</comment>
<feature type="domain" description="Aminotransferase class I/classII large" evidence="6">
    <location>
        <begin position="36"/>
        <end position="373"/>
    </location>
</feature>
<evidence type="ECO:0000256" key="2">
    <source>
        <dbReference type="ARBA" id="ARBA00007441"/>
    </source>
</evidence>
<dbReference type="RefSeq" id="WP_138048565.1">
    <property type="nucleotide sequence ID" value="NZ_VBZC01000042.1"/>
</dbReference>
<evidence type="ECO:0000256" key="1">
    <source>
        <dbReference type="ARBA" id="ARBA00001933"/>
    </source>
</evidence>
<keyword evidence="8" id="KW-1185">Reference proteome</keyword>
<gene>
    <name evidence="7" type="ORF">FE633_31425</name>
</gene>
<keyword evidence="4 7" id="KW-0808">Transferase</keyword>
<dbReference type="PANTHER" id="PTHR46383">
    <property type="entry name" value="ASPARTATE AMINOTRANSFERASE"/>
    <property type="match status" value="1"/>
</dbReference>